<feature type="signal peptide" evidence="2">
    <location>
        <begin position="1"/>
        <end position="20"/>
    </location>
</feature>
<proteinExistence type="predicted"/>
<evidence type="ECO:0000313" key="4">
    <source>
        <dbReference type="Proteomes" id="UP001146120"/>
    </source>
</evidence>
<gene>
    <name evidence="3" type="ORF">N0F65_002703</name>
</gene>
<accession>A0AAV2Z486</accession>
<dbReference type="EMBL" id="DAKRPA010000063">
    <property type="protein sequence ID" value="DBA00460.1"/>
    <property type="molecule type" value="Genomic_DNA"/>
</dbReference>
<comment type="caution">
    <text evidence="3">The sequence shown here is derived from an EMBL/GenBank/DDBJ whole genome shotgun (WGS) entry which is preliminary data.</text>
</comment>
<evidence type="ECO:0000313" key="3">
    <source>
        <dbReference type="EMBL" id="DBA00460.1"/>
    </source>
</evidence>
<keyword evidence="4" id="KW-1185">Reference proteome</keyword>
<protein>
    <recommendedName>
        <fullName evidence="5">Kazal-like domain-containing protein</fullName>
    </recommendedName>
</protein>
<evidence type="ECO:0000256" key="1">
    <source>
        <dbReference type="SAM" id="MobiDB-lite"/>
    </source>
</evidence>
<sequence length="102" mass="10281">MFRSFLVALLFSSAPSSARAACAEGEAVVSVEGVGDFCAKTPLCSGFDPEGNCPGPTTGLEFGAYCGVVASSDQGCLPYDSAQPSSSTSSTSTVNGNNNQQL</sequence>
<evidence type="ECO:0008006" key="5">
    <source>
        <dbReference type="Google" id="ProtNLM"/>
    </source>
</evidence>
<feature type="chain" id="PRO_5043506280" description="Kazal-like domain-containing protein" evidence="2">
    <location>
        <begin position="21"/>
        <end position="102"/>
    </location>
</feature>
<reference evidence="3" key="1">
    <citation type="submission" date="2022-11" db="EMBL/GenBank/DDBJ databases">
        <authorList>
            <person name="Morgan W.R."/>
            <person name="Tartar A."/>
        </authorList>
    </citation>
    <scope>NUCLEOTIDE SEQUENCE</scope>
    <source>
        <strain evidence="3">ARSEF 373</strain>
    </source>
</reference>
<keyword evidence="2" id="KW-0732">Signal</keyword>
<feature type="region of interest" description="Disordered" evidence="1">
    <location>
        <begin position="80"/>
        <end position="102"/>
    </location>
</feature>
<evidence type="ECO:0000256" key="2">
    <source>
        <dbReference type="SAM" id="SignalP"/>
    </source>
</evidence>
<dbReference type="Proteomes" id="UP001146120">
    <property type="component" value="Unassembled WGS sequence"/>
</dbReference>
<name>A0AAV2Z486_9STRA</name>
<organism evidence="3 4">
    <name type="scientific">Lagenidium giganteum</name>
    <dbReference type="NCBI Taxonomy" id="4803"/>
    <lineage>
        <taxon>Eukaryota</taxon>
        <taxon>Sar</taxon>
        <taxon>Stramenopiles</taxon>
        <taxon>Oomycota</taxon>
        <taxon>Peronosporomycetes</taxon>
        <taxon>Pythiales</taxon>
        <taxon>Pythiaceae</taxon>
    </lineage>
</organism>
<dbReference type="AlphaFoldDB" id="A0AAV2Z486"/>
<reference evidence="3" key="2">
    <citation type="journal article" date="2023" name="Microbiol Resour">
        <title>Decontamination and Annotation of the Draft Genome Sequence of the Oomycete Lagenidium giganteum ARSEF 373.</title>
        <authorList>
            <person name="Morgan W.R."/>
            <person name="Tartar A."/>
        </authorList>
    </citation>
    <scope>NUCLEOTIDE SEQUENCE</scope>
    <source>
        <strain evidence="3">ARSEF 373</strain>
    </source>
</reference>